<keyword evidence="1" id="KW-1133">Transmembrane helix</keyword>
<evidence type="ECO:0000313" key="2">
    <source>
        <dbReference type="EMBL" id="PQM43942.1"/>
    </source>
</evidence>
<sequence>MKNDIDWADLSALLTLWLRPRWLLAGGLLEVGMAGWMSTVPDGTRGHEDERLESPFYLAGVYNILTDEMGGPSWMMRWFLGGCVSARPVFFLSLTFSGGAWLTTWV</sequence>
<reference evidence="3" key="2">
    <citation type="journal article" date="2018" name="Nat. Commun.">
        <title>Extreme sensitivity to ultraviolet light in the fungal pathogen causing white-nose syndrome of bats.</title>
        <authorList>
            <person name="Palmer J.M."/>
            <person name="Drees K.P."/>
            <person name="Foster J.T."/>
            <person name="Lindner D.L."/>
        </authorList>
    </citation>
    <scope>NUCLEOTIDE SEQUENCE [LARGE SCALE GENOMIC DNA]</scope>
    <source>
        <strain evidence="3">UAMH 10579</strain>
    </source>
</reference>
<evidence type="ECO:0000256" key="1">
    <source>
        <dbReference type="SAM" id="Phobius"/>
    </source>
</evidence>
<gene>
    <name evidence="2" type="ORF">VE01_10838</name>
</gene>
<dbReference type="GeneID" id="84234382"/>
<name>A0A2P6FH18_9PEZI</name>
<keyword evidence="3" id="KW-1185">Reference proteome</keyword>
<evidence type="ECO:0000313" key="3">
    <source>
        <dbReference type="Proteomes" id="UP000091956"/>
    </source>
</evidence>
<organism evidence="2 3">
    <name type="scientific">Pseudogymnoascus verrucosus</name>
    <dbReference type="NCBI Taxonomy" id="342668"/>
    <lineage>
        <taxon>Eukaryota</taxon>
        <taxon>Fungi</taxon>
        <taxon>Dikarya</taxon>
        <taxon>Ascomycota</taxon>
        <taxon>Pezizomycotina</taxon>
        <taxon>Leotiomycetes</taxon>
        <taxon>Thelebolales</taxon>
        <taxon>Thelebolaceae</taxon>
        <taxon>Pseudogymnoascus</taxon>
    </lineage>
</organism>
<protein>
    <submittedName>
        <fullName evidence="2">Uncharacterized protein</fullName>
    </submittedName>
</protein>
<dbReference type="EMBL" id="KV460270">
    <property type="protein sequence ID" value="PQM43942.1"/>
    <property type="molecule type" value="Genomic_DNA"/>
</dbReference>
<keyword evidence="1" id="KW-0472">Membrane</keyword>
<accession>A0A2P6FH18</accession>
<feature type="transmembrane region" description="Helical" evidence="1">
    <location>
        <begin position="78"/>
        <end position="102"/>
    </location>
</feature>
<keyword evidence="1" id="KW-0812">Transmembrane</keyword>
<dbReference type="RefSeq" id="XP_059320270.1">
    <property type="nucleotide sequence ID" value="XM_059464287.1"/>
</dbReference>
<dbReference type="Proteomes" id="UP000091956">
    <property type="component" value="Unassembled WGS sequence"/>
</dbReference>
<proteinExistence type="predicted"/>
<reference evidence="2 3" key="1">
    <citation type="submission" date="2016-03" db="EMBL/GenBank/DDBJ databases">
        <title>Comparative genomics of Pseudogymnoascus destructans, the fungus causing white-nose syndrome of bats.</title>
        <authorList>
            <person name="Palmer J.M."/>
            <person name="Drees K.P."/>
            <person name="Foster J.T."/>
            <person name="Lindner D.L."/>
        </authorList>
    </citation>
    <scope>NUCLEOTIDE SEQUENCE [LARGE SCALE GENOMIC DNA]</scope>
    <source>
        <strain evidence="2 3">UAMH 10579</strain>
    </source>
</reference>
<dbReference type="AlphaFoldDB" id="A0A2P6FH18"/>